<evidence type="ECO:0000313" key="7">
    <source>
        <dbReference type="Proteomes" id="UP001465976"/>
    </source>
</evidence>
<proteinExistence type="inferred from homology"/>
<dbReference type="PANTHER" id="PTHR42877:SF4">
    <property type="entry name" value="FAD_NAD(P)-BINDING DOMAIN-CONTAINING PROTEIN-RELATED"/>
    <property type="match status" value="1"/>
</dbReference>
<dbReference type="EMBL" id="JBAHYK010002458">
    <property type="protein sequence ID" value="KAL0565023.1"/>
    <property type="molecule type" value="Genomic_DNA"/>
</dbReference>
<dbReference type="SUPFAM" id="SSF51905">
    <property type="entry name" value="FAD/NAD(P)-binding domain"/>
    <property type="match status" value="1"/>
</dbReference>
<dbReference type="InterPro" id="IPR051209">
    <property type="entry name" value="FAD-bind_Monooxygenase_sf"/>
</dbReference>
<keyword evidence="5" id="KW-0472">Membrane</keyword>
<evidence type="ECO:0000256" key="3">
    <source>
        <dbReference type="ARBA" id="ARBA00022827"/>
    </source>
</evidence>
<comment type="similarity">
    <text evidence="1">Belongs to the FAD-binding monooxygenase family.</text>
</comment>
<accession>A0ABR3EQ65</accession>
<dbReference type="Pfam" id="PF00743">
    <property type="entry name" value="FMO-like"/>
    <property type="match status" value="1"/>
</dbReference>
<gene>
    <name evidence="6" type="ORF">V5O48_017008</name>
</gene>
<keyword evidence="5" id="KW-0812">Transmembrane</keyword>
<name>A0ABR3EQ65_9AGAR</name>
<evidence type="ECO:0000313" key="6">
    <source>
        <dbReference type="EMBL" id="KAL0565023.1"/>
    </source>
</evidence>
<reference evidence="6 7" key="1">
    <citation type="submission" date="2024-02" db="EMBL/GenBank/DDBJ databases">
        <title>A draft genome for the cacao thread blight pathogen Marasmius crinis-equi.</title>
        <authorList>
            <person name="Cohen S.P."/>
            <person name="Baruah I.K."/>
            <person name="Amoako-Attah I."/>
            <person name="Bukari Y."/>
            <person name="Meinhardt L.W."/>
            <person name="Bailey B.A."/>
        </authorList>
    </citation>
    <scope>NUCLEOTIDE SEQUENCE [LARGE SCALE GENOMIC DNA]</scope>
    <source>
        <strain evidence="6 7">GH-76</strain>
    </source>
</reference>
<dbReference type="Gene3D" id="3.50.50.60">
    <property type="entry name" value="FAD/NAD(P)-binding domain"/>
    <property type="match status" value="3"/>
</dbReference>
<keyword evidence="3" id="KW-0274">FAD</keyword>
<feature type="transmembrane region" description="Helical" evidence="5">
    <location>
        <begin position="530"/>
        <end position="549"/>
    </location>
</feature>
<dbReference type="Proteomes" id="UP001465976">
    <property type="component" value="Unassembled WGS sequence"/>
</dbReference>
<organism evidence="6 7">
    <name type="scientific">Marasmius crinis-equi</name>
    <dbReference type="NCBI Taxonomy" id="585013"/>
    <lineage>
        <taxon>Eukaryota</taxon>
        <taxon>Fungi</taxon>
        <taxon>Dikarya</taxon>
        <taxon>Basidiomycota</taxon>
        <taxon>Agaricomycotina</taxon>
        <taxon>Agaricomycetes</taxon>
        <taxon>Agaricomycetidae</taxon>
        <taxon>Agaricales</taxon>
        <taxon>Marasmiineae</taxon>
        <taxon>Marasmiaceae</taxon>
        <taxon>Marasmius</taxon>
    </lineage>
</organism>
<evidence type="ECO:0008006" key="8">
    <source>
        <dbReference type="Google" id="ProtNLM"/>
    </source>
</evidence>
<comment type="caution">
    <text evidence="6">The sequence shown here is derived from an EMBL/GenBank/DDBJ whole genome shotgun (WGS) entry which is preliminary data.</text>
</comment>
<protein>
    <recommendedName>
        <fullName evidence="8">Monooxygenase</fullName>
    </recommendedName>
</protein>
<dbReference type="PANTHER" id="PTHR42877">
    <property type="entry name" value="L-ORNITHINE N(5)-MONOOXYGENASE-RELATED"/>
    <property type="match status" value="1"/>
</dbReference>
<sequence>MSQKQPRIVIVGAGVGGIAFAVNLRKKFPGFENFVIYEKANELGGTWRSNTYPGCSSDVPSHFFSLSTDLNPDWDYTHARQSQFLGYWRSVASKYDLYPHMVFNTMVTSATWNPATSKYRVTTRPVKDDISQVRESGEEALEKVAEDMQGESVDEADIFISALGILEVVRYPNIPGIDTFKGSIFHSGAWDHTVDLQGKRVAVIGNGASATQFVPVISQDPLVQVTNLCRTPNWVLPPIRAEYSPFKKFLFRNVPLVMRLLRFYYWLNTDVFYMLVFGSPLLRSLTRMTLKKYIMDTAPKKYHDKLIPPYTLGCKRVIFDTDYLKCLHRPNVDMNWDGIQSITDDGIITQKGEKLPFDVLIFATGFVADDYPLNVKGARETVKEYYDKNGGPTAYMGTTLPGFPNFFMIAGPNTTTGHTSVIFTEECQIDYMLQLIKPVIHGDVKAVEVTDRATNRYNDKIQNRLRKSVFVDCVSWYRKGSDGKVTSIFPGMASLFWWWFRRVNWNDYRVSADDPNRWERKRRWQAMKRALKNTILMLLVAGAIGAFGAKRAGVWEDVVKEAQRISTPILKDVLGLYQRAVQMVPSRT</sequence>
<keyword evidence="2" id="KW-0285">Flavoprotein</keyword>
<keyword evidence="4" id="KW-0560">Oxidoreductase</keyword>
<keyword evidence="7" id="KW-1185">Reference proteome</keyword>
<evidence type="ECO:0000256" key="4">
    <source>
        <dbReference type="ARBA" id="ARBA00023002"/>
    </source>
</evidence>
<evidence type="ECO:0000256" key="5">
    <source>
        <dbReference type="SAM" id="Phobius"/>
    </source>
</evidence>
<evidence type="ECO:0000256" key="1">
    <source>
        <dbReference type="ARBA" id="ARBA00010139"/>
    </source>
</evidence>
<dbReference type="InterPro" id="IPR036188">
    <property type="entry name" value="FAD/NAD-bd_sf"/>
</dbReference>
<keyword evidence="5" id="KW-1133">Transmembrane helix</keyword>
<dbReference type="InterPro" id="IPR020946">
    <property type="entry name" value="Flavin_mOase-like"/>
</dbReference>
<evidence type="ECO:0000256" key="2">
    <source>
        <dbReference type="ARBA" id="ARBA00022630"/>
    </source>
</evidence>
<feature type="transmembrane region" description="Helical" evidence="5">
    <location>
        <begin position="263"/>
        <end position="282"/>
    </location>
</feature>